<keyword evidence="2" id="KW-1185">Reference proteome</keyword>
<proteinExistence type="predicted"/>
<protein>
    <submittedName>
        <fullName evidence="1">Uncharacterized protein</fullName>
    </submittedName>
</protein>
<gene>
    <name evidence="1" type="ORF">CERSUDRAFT_78566</name>
</gene>
<dbReference type="Proteomes" id="UP000016930">
    <property type="component" value="Unassembled WGS sequence"/>
</dbReference>
<dbReference type="AlphaFoldDB" id="M2QWI1"/>
<reference evidence="1 2" key="1">
    <citation type="journal article" date="2012" name="Proc. Natl. Acad. Sci. U.S.A.">
        <title>Comparative genomics of Ceriporiopsis subvermispora and Phanerochaete chrysosporium provide insight into selective ligninolysis.</title>
        <authorList>
            <person name="Fernandez-Fueyo E."/>
            <person name="Ruiz-Duenas F.J."/>
            <person name="Ferreira P."/>
            <person name="Floudas D."/>
            <person name="Hibbett D.S."/>
            <person name="Canessa P."/>
            <person name="Larrondo L.F."/>
            <person name="James T.Y."/>
            <person name="Seelenfreund D."/>
            <person name="Lobos S."/>
            <person name="Polanco R."/>
            <person name="Tello M."/>
            <person name="Honda Y."/>
            <person name="Watanabe T."/>
            <person name="Watanabe T."/>
            <person name="Ryu J.S."/>
            <person name="Kubicek C.P."/>
            <person name="Schmoll M."/>
            <person name="Gaskell J."/>
            <person name="Hammel K.E."/>
            <person name="St John F.J."/>
            <person name="Vanden Wymelenberg A."/>
            <person name="Sabat G."/>
            <person name="Splinter BonDurant S."/>
            <person name="Syed K."/>
            <person name="Yadav J.S."/>
            <person name="Doddapaneni H."/>
            <person name="Subramanian V."/>
            <person name="Lavin J.L."/>
            <person name="Oguiza J.A."/>
            <person name="Perez G."/>
            <person name="Pisabarro A.G."/>
            <person name="Ramirez L."/>
            <person name="Santoyo F."/>
            <person name="Master E."/>
            <person name="Coutinho P.M."/>
            <person name="Henrissat B."/>
            <person name="Lombard V."/>
            <person name="Magnuson J.K."/>
            <person name="Kuees U."/>
            <person name="Hori C."/>
            <person name="Igarashi K."/>
            <person name="Samejima M."/>
            <person name="Held B.W."/>
            <person name="Barry K.W."/>
            <person name="LaButti K.M."/>
            <person name="Lapidus A."/>
            <person name="Lindquist E.A."/>
            <person name="Lucas S.M."/>
            <person name="Riley R."/>
            <person name="Salamov A.A."/>
            <person name="Hoffmeister D."/>
            <person name="Schwenk D."/>
            <person name="Hadar Y."/>
            <person name="Yarden O."/>
            <person name="de Vries R.P."/>
            <person name="Wiebenga A."/>
            <person name="Stenlid J."/>
            <person name="Eastwood D."/>
            <person name="Grigoriev I.V."/>
            <person name="Berka R.M."/>
            <person name="Blanchette R.A."/>
            <person name="Kersten P."/>
            <person name="Martinez A.T."/>
            <person name="Vicuna R."/>
            <person name="Cullen D."/>
        </authorList>
    </citation>
    <scope>NUCLEOTIDE SEQUENCE [LARGE SCALE GENOMIC DNA]</scope>
    <source>
        <strain evidence="1 2">B</strain>
    </source>
</reference>
<name>M2QWI1_CERS8</name>
<accession>M2QWI1</accession>
<evidence type="ECO:0000313" key="2">
    <source>
        <dbReference type="Proteomes" id="UP000016930"/>
    </source>
</evidence>
<sequence length="137" mass="14769">MCSGTSHRRRDGQSFDSWFTAQIRGLLSAPSTSSLNSAFGLILESDASGTVNGKTVNKSGLQSAFGALKQKWDVSTGKIEKASRRKAHLEVQWETGVGVLQGMSRIRLNAQYFSCCEDTGGIKIDSFALDGDASLFK</sequence>
<evidence type="ECO:0000313" key="1">
    <source>
        <dbReference type="EMBL" id="EMD30871.1"/>
    </source>
</evidence>
<dbReference type="EMBL" id="KB445831">
    <property type="protein sequence ID" value="EMD30871.1"/>
    <property type="molecule type" value="Genomic_DNA"/>
</dbReference>
<organism evidence="1 2">
    <name type="scientific">Ceriporiopsis subvermispora (strain B)</name>
    <name type="common">White-rot fungus</name>
    <name type="synonym">Gelatoporia subvermispora</name>
    <dbReference type="NCBI Taxonomy" id="914234"/>
    <lineage>
        <taxon>Eukaryota</taxon>
        <taxon>Fungi</taxon>
        <taxon>Dikarya</taxon>
        <taxon>Basidiomycota</taxon>
        <taxon>Agaricomycotina</taxon>
        <taxon>Agaricomycetes</taxon>
        <taxon>Polyporales</taxon>
        <taxon>Gelatoporiaceae</taxon>
        <taxon>Gelatoporia</taxon>
    </lineage>
</organism>
<dbReference type="HOGENOM" id="CLU_1895949_0_0_1"/>